<evidence type="ECO:0000256" key="1">
    <source>
        <dbReference type="SAM" id="MobiDB-lite"/>
    </source>
</evidence>
<dbReference type="Proteomes" id="UP001530377">
    <property type="component" value="Unassembled WGS sequence"/>
</dbReference>
<keyword evidence="4" id="KW-1185">Reference proteome</keyword>
<evidence type="ECO:0000313" key="3">
    <source>
        <dbReference type="EMBL" id="KAL3826353.1"/>
    </source>
</evidence>
<feature type="region of interest" description="Disordered" evidence="1">
    <location>
        <begin position="1"/>
        <end position="35"/>
    </location>
</feature>
<evidence type="ECO:0000313" key="4">
    <source>
        <dbReference type="Proteomes" id="UP001530377"/>
    </source>
</evidence>
<sequence>MTTTMTTISAPTTTDGDGTTVIDDDDGGATTSGSTDQHTWWCGISWDWIESNCDVAVPCPGGDAIDCPSGMACFASTPCTLSPTSTPTSYPSFGPSAYPSMDPTRVPWGEGTFVDFLYGESSPSSGGGNDGDIDRDDDVDAAAAVVVNETSVDELRYHFFCGTSWTMADTSCSTYCPSGDKSDCPEGEDCYANTQCDGRDTPAPSVTPAPSTVANSTVTTTTTIGVEGKICSLCDDERDVLDASRLIDFQTQTTTCGVLNSTLAVEGILEGAGTCTSVRDAYRDMCCHERCRLCRTPDGTDLLDLKTDHTVKQGGYEATCREIDDILSASWGEETICSDAKEQLADQCCYRQCMLCATGTMETEWYNTVAYDGLSTTCLGLDYVLRAEQVSDGSYRCSELRGEYVSQCCRTSETACALCSSDGTMYDIFADKVVAEPSFDRQTTTTTCSAVSDSLTRFQKSDQECTEGKQALFGQCCDLSSAIVSGGGQAAPNAASNVTSGTIPNPSPTTASGQGPQQPPGSAQTSATSEQVRTTKSPSSRNPGEGSLLQSETSSPTLSNVWYEPQKPDNNVSWAVLWESQKHKSGCFAAVLHTFILVICLAIHLFCV</sequence>
<accession>A0ABD3SPW8</accession>
<gene>
    <name evidence="3" type="ORF">ACHAXA_003677</name>
</gene>
<name>A0ABD3SPW8_9STRA</name>
<dbReference type="EMBL" id="JALLPB020000023">
    <property type="protein sequence ID" value="KAL3826353.1"/>
    <property type="molecule type" value="Genomic_DNA"/>
</dbReference>
<feature type="compositionally biased region" description="Polar residues" evidence="1">
    <location>
        <begin position="528"/>
        <end position="560"/>
    </location>
</feature>
<feature type="compositionally biased region" description="Low complexity" evidence="1">
    <location>
        <begin position="1"/>
        <end position="21"/>
    </location>
</feature>
<protein>
    <submittedName>
        <fullName evidence="3">Uncharacterized protein</fullName>
    </submittedName>
</protein>
<feature type="region of interest" description="Disordered" evidence="1">
    <location>
        <begin position="488"/>
        <end position="564"/>
    </location>
</feature>
<proteinExistence type="predicted"/>
<dbReference type="AlphaFoldDB" id="A0ABD3SPW8"/>
<organism evidence="3 4">
    <name type="scientific">Cyclostephanos tholiformis</name>
    <dbReference type="NCBI Taxonomy" id="382380"/>
    <lineage>
        <taxon>Eukaryota</taxon>
        <taxon>Sar</taxon>
        <taxon>Stramenopiles</taxon>
        <taxon>Ochrophyta</taxon>
        <taxon>Bacillariophyta</taxon>
        <taxon>Coscinodiscophyceae</taxon>
        <taxon>Thalassiosirophycidae</taxon>
        <taxon>Stephanodiscales</taxon>
        <taxon>Stephanodiscaceae</taxon>
        <taxon>Cyclostephanos</taxon>
    </lineage>
</organism>
<evidence type="ECO:0000256" key="2">
    <source>
        <dbReference type="SAM" id="Phobius"/>
    </source>
</evidence>
<keyword evidence="2" id="KW-0472">Membrane</keyword>
<feature type="transmembrane region" description="Helical" evidence="2">
    <location>
        <begin position="588"/>
        <end position="607"/>
    </location>
</feature>
<keyword evidence="2" id="KW-1133">Transmembrane helix</keyword>
<reference evidence="3 4" key="1">
    <citation type="submission" date="2024-10" db="EMBL/GenBank/DDBJ databases">
        <title>Updated reference genomes for cyclostephanoid diatoms.</title>
        <authorList>
            <person name="Roberts W.R."/>
            <person name="Alverson A.J."/>
        </authorList>
    </citation>
    <scope>NUCLEOTIDE SEQUENCE [LARGE SCALE GENOMIC DNA]</scope>
    <source>
        <strain evidence="3 4">AJA228-03</strain>
    </source>
</reference>
<feature type="compositionally biased region" description="Polar residues" evidence="1">
    <location>
        <begin position="494"/>
        <end position="504"/>
    </location>
</feature>
<keyword evidence="2" id="KW-0812">Transmembrane</keyword>
<comment type="caution">
    <text evidence="3">The sequence shown here is derived from an EMBL/GenBank/DDBJ whole genome shotgun (WGS) entry which is preliminary data.</text>
</comment>
<feature type="compositionally biased region" description="Low complexity" evidence="1">
    <location>
        <begin position="508"/>
        <end position="527"/>
    </location>
</feature>